<reference evidence="1 2" key="1">
    <citation type="submission" date="2014-03" db="EMBL/GenBank/DDBJ databases">
        <title>Draft Genome Sequence of Actibacterium mucosum KCTC 23349, a Marine Alphaproteobacterium with Complex Ionic Requirements Isolated from Mediterranean Seawater at Malvarrosa Beach, Valencia, Spain.</title>
        <authorList>
            <person name="Arahal D.R."/>
            <person name="Shao Z."/>
            <person name="Lai Q."/>
            <person name="Pujalte M.J."/>
        </authorList>
    </citation>
    <scope>NUCLEOTIDE SEQUENCE [LARGE SCALE GENOMIC DNA]</scope>
    <source>
        <strain evidence="1 2">KCTC 23349</strain>
    </source>
</reference>
<protein>
    <submittedName>
        <fullName evidence="1">Uncharacterized protein</fullName>
    </submittedName>
</protein>
<dbReference type="EMBL" id="JFKE01000003">
    <property type="protein sequence ID" value="KAJ55873.1"/>
    <property type="molecule type" value="Genomic_DNA"/>
</dbReference>
<dbReference type="AlphaFoldDB" id="A0A037ZIE8"/>
<name>A0A037ZIE8_9RHOB</name>
<comment type="caution">
    <text evidence="1">The sequence shown here is derived from an EMBL/GenBank/DDBJ whole genome shotgun (WGS) entry which is preliminary data.</text>
</comment>
<keyword evidence="2" id="KW-1185">Reference proteome</keyword>
<organism evidence="1 2">
    <name type="scientific">Actibacterium mucosum KCTC 23349</name>
    <dbReference type="NCBI Taxonomy" id="1454373"/>
    <lineage>
        <taxon>Bacteria</taxon>
        <taxon>Pseudomonadati</taxon>
        <taxon>Pseudomonadota</taxon>
        <taxon>Alphaproteobacteria</taxon>
        <taxon>Rhodobacterales</taxon>
        <taxon>Roseobacteraceae</taxon>
        <taxon>Actibacterium</taxon>
    </lineage>
</organism>
<dbReference type="Proteomes" id="UP000026249">
    <property type="component" value="Unassembled WGS sequence"/>
</dbReference>
<sequence>MNSGQAMQERRALQDAADAIAMSHQSWAARSLNTISMNQVAAVQLTATAIGAEALDDALDVLAIYSGIATGYIAIHAGINCPPLLLGAPACFAQHALEASEAVSAALYVASTKSKYKPGQVEDLAHRALRATEEMNKEIIARFPRAMEDATQAYAERAGLEAWYFLDSCVGSDIRACAPSPRQGGKPLPVYDAGTAGQVEKCAAMFFGTMNGRTGFMARGFPIFRGPLSYGGSSGNPNLKRHINEETDIGNRLESFYDWYSRSYLIGSPPKYPQILNLPFKQSEDGLNMFTLFFAMKTIDVCIGGGVPSIMGFGGLRAPLTTVWAANNVGQFDRLSLKRPEHMPDDFHTLVAVAALSGTRFGQSHFGAVPTRHFAYGQASLINRSSVDTFSALWEAQMMPASELDQPAPPAADISANAAPAFAELANLLNAVDGAEKWDWINAH</sequence>
<evidence type="ECO:0000313" key="2">
    <source>
        <dbReference type="Proteomes" id="UP000026249"/>
    </source>
</evidence>
<evidence type="ECO:0000313" key="1">
    <source>
        <dbReference type="EMBL" id="KAJ55873.1"/>
    </source>
</evidence>
<dbReference type="OrthoDB" id="7786415at2"/>
<accession>A0A037ZIE8</accession>
<dbReference type="STRING" id="1454373.ACMU_08885"/>
<proteinExistence type="predicted"/>
<gene>
    <name evidence="1" type="ORF">ACMU_08885</name>
</gene>